<dbReference type="Gene3D" id="1.20.120.550">
    <property type="entry name" value="Membrane associated eicosanoid/glutathione metabolism-like domain"/>
    <property type="match status" value="1"/>
</dbReference>
<organism evidence="6 7">
    <name type="scientific">SAR86 cluster bacterium SAR86B</name>
    <dbReference type="NCBI Taxonomy" id="1123867"/>
    <lineage>
        <taxon>Bacteria</taxon>
        <taxon>Pseudomonadati</taxon>
        <taxon>Pseudomonadota</taxon>
        <taxon>Gammaproteobacteria</taxon>
        <taxon>SAR86 cluster</taxon>
    </lineage>
</organism>
<evidence type="ECO:0000313" key="6">
    <source>
        <dbReference type="EMBL" id="EJP72512.1"/>
    </source>
</evidence>
<dbReference type="InterPro" id="IPR001129">
    <property type="entry name" value="Membr-assoc_MAPEG"/>
</dbReference>
<dbReference type="SUPFAM" id="SSF161084">
    <property type="entry name" value="MAPEG domain-like"/>
    <property type="match status" value="1"/>
</dbReference>
<dbReference type="AlphaFoldDB" id="J4V1Q6"/>
<reference evidence="6 7" key="1">
    <citation type="journal article" date="2012" name="ISME J.">
        <title>Genomic insights to SAR86, an abundant and uncultivated marine bacterial lineage.</title>
        <authorList>
            <person name="Dupont C.L."/>
            <person name="Rusch D.B."/>
            <person name="Yooseph S."/>
            <person name="Lombardo M.J."/>
            <person name="Richter R.A."/>
            <person name="Valas R."/>
            <person name="Novotny M."/>
            <person name="Yee-Greenbaum J."/>
            <person name="Selengut J.D."/>
            <person name="Haft D.H."/>
            <person name="Halpern A.L."/>
            <person name="Lasken R.S."/>
            <person name="Nealson K."/>
            <person name="Friedman R."/>
            <person name="Venter J.C."/>
        </authorList>
    </citation>
    <scope>NUCLEOTIDE SEQUENCE [LARGE SCALE GENOMIC DNA]</scope>
</reference>
<keyword evidence="4 5" id="KW-0472">Membrane</keyword>
<feature type="transmembrane region" description="Helical" evidence="5">
    <location>
        <begin position="56"/>
        <end position="75"/>
    </location>
</feature>
<gene>
    <name evidence="6" type="ORF">NT02SARS_1153</name>
</gene>
<sequence>MFDVLIIFLIFYLLQLMLPMLLSIKSVPFSDFAGARDKSIDLSLYSQRADRSVRNFRESLPVVLMLIALSIALDIDNSQTVMYFIYTRIVYTLVYILAIPHLRTLIWFLSLWFIAQMVINLI</sequence>
<dbReference type="Pfam" id="PF01124">
    <property type="entry name" value="MAPEG"/>
    <property type="match status" value="1"/>
</dbReference>
<name>J4V1Q6_9GAMM</name>
<dbReference type="InterPro" id="IPR023352">
    <property type="entry name" value="MAPEG-like_dom_sf"/>
</dbReference>
<dbReference type="EMBL" id="JH611190">
    <property type="protein sequence ID" value="EJP72512.1"/>
    <property type="molecule type" value="Genomic_DNA"/>
</dbReference>
<protein>
    <submittedName>
        <fullName evidence="6">Putative inner membrane protein</fullName>
    </submittedName>
</protein>
<comment type="subcellular location">
    <subcellularLocation>
        <location evidence="1">Membrane</location>
    </subcellularLocation>
</comment>
<evidence type="ECO:0000256" key="3">
    <source>
        <dbReference type="ARBA" id="ARBA00022989"/>
    </source>
</evidence>
<accession>J4V1Q6</accession>
<evidence type="ECO:0000256" key="5">
    <source>
        <dbReference type="SAM" id="Phobius"/>
    </source>
</evidence>
<feature type="transmembrane region" description="Helical" evidence="5">
    <location>
        <begin position="6"/>
        <end position="24"/>
    </location>
</feature>
<evidence type="ECO:0000256" key="1">
    <source>
        <dbReference type="ARBA" id="ARBA00004370"/>
    </source>
</evidence>
<evidence type="ECO:0000313" key="7">
    <source>
        <dbReference type="Proteomes" id="UP000010116"/>
    </source>
</evidence>
<evidence type="ECO:0000256" key="4">
    <source>
        <dbReference type="ARBA" id="ARBA00023136"/>
    </source>
</evidence>
<keyword evidence="3 5" id="KW-1133">Transmembrane helix</keyword>
<proteinExistence type="predicted"/>
<dbReference type="GO" id="GO:0016020">
    <property type="term" value="C:membrane"/>
    <property type="evidence" value="ECO:0007669"/>
    <property type="project" value="UniProtKB-SubCell"/>
</dbReference>
<keyword evidence="2 5" id="KW-0812">Transmembrane</keyword>
<evidence type="ECO:0000256" key="2">
    <source>
        <dbReference type="ARBA" id="ARBA00022692"/>
    </source>
</evidence>
<dbReference type="Proteomes" id="UP000010116">
    <property type="component" value="Unassembled WGS sequence"/>
</dbReference>
<dbReference type="HOGENOM" id="CLU_2025120_0_0_6"/>